<organism evidence="2 3">
    <name type="scientific">Clavibacter tessellarius</name>
    <dbReference type="NCBI Taxonomy" id="31965"/>
    <lineage>
        <taxon>Bacteria</taxon>
        <taxon>Bacillati</taxon>
        <taxon>Actinomycetota</taxon>
        <taxon>Actinomycetes</taxon>
        <taxon>Micrococcales</taxon>
        <taxon>Microbacteriaceae</taxon>
        <taxon>Clavibacter</taxon>
    </lineage>
</organism>
<dbReference type="STRING" id="31965.AWH51_01635"/>
<proteinExistence type="predicted"/>
<name>A0A154UXQ7_9MICO</name>
<evidence type="ECO:0000313" key="2">
    <source>
        <dbReference type="EMBL" id="KZC93799.1"/>
    </source>
</evidence>
<sequence>MDITVIDSAAAMRRILDAPPTARTGLERAMWEPMAGMYRFAPGDIDLAEVHRRGFGFDEQDPSGRAREGLDALVAADGWSRIGRALSDGARALRQADPALAIPDLTVLLVLGDPDDPHFVDEVQGLSAFGGISGYISVALWPTPRVLDRLEAIAVHELHHNVRYSPGGVVWDPATVTVGEHVVAEGLADAFAAELHGEAGWTHFVADATRDDDAVLAKVVAALDRTGMHDFPAWVLGDATAERLGIASVGLPTGAGYAVGRRIVEGYLAETGTTAARSVRTPAAEILRLALPRLDPAPSA</sequence>
<evidence type="ECO:0000259" key="1">
    <source>
        <dbReference type="Pfam" id="PF10026"/>
    </source>
</evidence>
<dbReference type="RefSeq" id="WP_063072961.1">
    <property type="nucleotide sequence ID" value="NZ_LQXA01000061.1"/>
</dbReference>
<dbReference type="OrthoDB" id="3172031at2"/>
<dbReference type="Pfam" id="PF10026">
    <property type="entry name" value="DUF2268"/>
    <property type="match status" value="1"/>
</dbReference>
<accession>A0A154UXQ7</accession>
<dbReference type="InterPro" id="IPR018728">
    <property type="entry name" value="DUF2268"/>
</dbReference>
<comment type="caution">
    <text evidence="2">The sequence shown here is derived from an EMBL/GenBank/DDBJ whole genome shotgun (WGS) entry which is preliminary data.</text>
</comment>
<dbReference type="Proteomes" id="UP000076218">
    <property type="component" value="Unassembled WGS sequence"/>
</dbReference>
<feature type="domain" description="DUF2268" evidence="1">
    <location>
        <begin position="93"/>
        <end position="287"/>
    </location>
</feature>
<dbReference type="AlphaFoldDB" id="A0A154UXQ7"/>
<gene>
    <name evidence="2" type="ORF">AWH51_01635</name>
</gene>
<dbReference type="EMBL" id="LQXA01000061">
    <property type="protein sequence ID" value="KZC93799.1"/>
    <property type="molecule type" value="Genomic_DNA"/>
</dbReference>
<reference evidence="2 3" key="1">
    <citation type="submission" date="2016-01" db="EMBL/GenBank/DDBJ databases">
        <title>Draft genome sequence of Clavibacter michiganensis subsp. tessellarius DOAB 609.</title>
        <authorList>
            <person name="Tambong J.T."/>
        </authorList>
    </citation>
    <scope>NUCLEOTIDE SEQUENCE [LARGE SCALE GENOMIC DNA]</scope>
    <source>
        <strain evidence="2 3">DOAB 609</strain>
    </source>
</reference>
<protein>
    <submittedName>
        <fullName evidence="2">Peptidase</fullName>
    </submittedName>
</protein>
<evidence type="ECO:0000313" key="3">
    <source>
        <dbReference type="Proteomes" id="UP000076218"/>
    </source>
</evidence>